<feature type="region of interest" description="Disordered" evidence="1">
    <location>
        <begin position="1"/>
        <end position="21"/>
    </location>
</feature>
<organism evidence="2 3">
    <name type="scientific">Pseudomonas brassicacearum subsp. neoaurantiaca</name>
    <dbReference type="NCBI Taxonomy" id="494916"/>
    <lineage>
        <taxon>Bacteria</taxon>
        <taxon>Pseudomonadati</taxon>
        <taxon>Pseudomonadota</taxon>
        <taxon>Gammaproteobacteria</taxon>
        <taxon>Pseudomonadales</taxon>
        <taxon>Pseudomonadaceae</taxon>
        <taxon>Pseudomonas</taxon>
    </lineage>
</organism>
<sequence length="62" mass="7102">MTDRINEQSVERAAREWATRSSNNEQMVVTSAYETMAALKGSLAPAQYETALRDLYNQYNQQ</sequence>
<accession>A0A7V8RN15</accession>
<name>A0A7V8RN15_9PSED</name>
<dbReference type="Proteomes" id="UP000572407">
    <property type="component" value="Unassembled WGS sequence"/>
</dbReference>
<dbReference type="RefSeq" id="WP_181289004.1">
    <property type="nucleotide sequence ID" value="NZ_VDLV01000029.1"/>
</dbReference>
<feature type="compositionally biased region" description="Basic and acidic residues" evidence="1">
    <location>
        <begin position="1"/>
        <end position="18"/>
    </location>
</feature>
<dbReference type="AlphaFoldDB" id="A0A7V8RN15"/>
<gene>
    <name evidence="2" type="ORF">FHK92_17170</name>
</gene>
<proteinExistence type="predicted"/>
<reference evidence="2 3" key="1">
    <citation type="submission" date="2019-06" db="EMBL/GenBank/DDBJ databases">
        <title>Analysis of the biodiversity of Brassica napus bacterial endophytes for the selection of potential efficient biofertilizers for rapeseed crops.</title>
        <authorList>
            <person name="Jimenez-Gomez A."/>
            <person name="Saati-Santamaria Z."/>
            <person name="Menendez E."/>
            <person name="Rivas R."/>
            <person name="Mateos P.F."/>
            <person name="Velazquez E."/>
            <person name="Garcia-Fraile P."/>
        </authorList>
    </citation>
    <scope>NUCLEOTIDE SEQUENCE [LARGE SCALE GENOMIC DNA]</scope>
    <source>
        <strain evidence="2 3">CDVBN10</strain>
    </source>
</reference>
<protein>
    <submittedName>
        <fullName evidence="2">Uncharacterized protein</fullName>
    </submittedName>
</protein>
<evidence type="ECO:0000313" key="2">
    <source>
        <dbReference type="EMBL" id="MBA1379518.1"/>
    </source>
</evidence>
<evidence type="ECO:0000313" key="3">
    <source>
        <dbReference type="Proteomes" id="UP000572407"/>
    </source>
</evidence>
<comment type="caution">
    <text evidence="2">The sequence shown here is derived from an EMBL/GenBank/DDBJ whole genome shotgun (WGS) entry which is preliminary data.</text>
</comment>
<dbReference type="EMBL" id="VDLV01000029">
    <property type="protein sequence ID" value="MBA1379518.1"/>
    <property type="molecule type" value="Genomic_DNA"/>
</dbReference>
<evidence type="ECO:0000256" key="1">
    <source>
        <dbReference type="SAM" id="MobiDB-lite"/>
    </source>
</evidence>